<evidence type="ECO:0000256" key="2">
    <source>
        <dbReference type="ARBA" id="ARBA00022801"/>
    </source>
</evidence>
<gene>
    <name evidence="6" type="ORF">GCM10025874_13220</name>
</gene>
<dbReference type="InterPro" id="IPR036196">
    <property type="entry name" value="Ptyr_pPase_sf"/>
</dbReference>
<evidence type="ECO:0000256" key="1">
    <source>
        <dbReference type="ARBA" id="ARBA00011063"/>
    </source>
</evidence>
<dbReference type="AlphaFoldDB" id="A0AA37UFK1"/>
<feature type="active site" description="Nucleophile" evidence="4">
    <location>
        <position position="22"/>
    </location>
</feature>
<feature type="active site" evidence="4">
    <location>
        <position position="28"/>
    </location>
</feature>
<dbReference type="RefSeq" id="WP_284231277.1">
    <property type="nucleotide sequence ID" value="NZ_BSUL01000001.1"/>
</dbReference>
<protein>
    <submittedName>
        <fullName evidence="6">Low molecular weight phosphatase family protein</fullName>
    </submittedName>
</protein>
<accession>A0AA37UFK1</accession>
<dbReference type="Gene3D" id="3.40.50.2300">
    <property type="match status" value="1"/>
</dbReference>
<reference evidence="6 7" key="1">
    <citation type="journal article" date="2014" name="Int. J. Syst. Evol. Microbiol.">
        <title>Complete genome sequence of Corynebacterium casei LMG S-19264T (=DSM 44701T), isolated from a smear-ripened cheese.</title>
        <authorList>
            <consortium name="US DOE Joint Genome Institute (JGI-PGF)"/>
            <person name="Walter F."/>
            <person name="Albersmeier A."/>
            <person name="Kalinowski J."/>
            <person name="Ruckert C."/>
        </authorList>
    </citation>
    <scope>NUCLEOTIDE SEQUENCE [LARGE SCALE GENOMIC DNA]</scope>
    <source>
        <strain evidence="6 7">NBRC 112289</strain>
    </source>
</reference>
<dbReference type="InterPro" id="IPR017867">
    <property type="entry name" value="Tyr_phospatase_low_mol_wt"/>
</dbReference>
<dbReference type="PANTHER" id="PTHR11717">
    <property type="entry name" value="LOW MOLECULAR WEIGHT PROTEIN TYROSINE PHOSPHATASE"/>
    <property type="match status" value="1"/>
</dbReference>
<proteinExistence type="inferred from homology"/>
<evidence type="ECO:0000313" key="7">
    <source>
        <dbReference type="Proteomes" id="UP001157160"/>
    </source>
</evidence>
<dbReference type="SUPFAM" id="SSF52788">
    <property type="entry name" value="Phosphotyrosine protein phosphatases I"/>
    <property type="match status" value="1"/>
</dbReference>
<comment type="similarity">
    <text evidence="1">Belongs to the low molecular weight phosphotyrosine protein phosphatase family.</text>
</comment>
<organism evidence="6 7">
    <name type="scientific">Arenivirga flava</name>
    <dbReference type="NCBI Taxonomy" id="1930060"/>
    <lineage>
        <taxon>Bacteria</taxon>
        <taxon>Bacillati</taxon>
        <taxon>Actinomycetota</taxon>
        <taxon>Actinomycetes</taxon>
        <taxon>Micrococcales</taxon>
        <taxon>Microbacteriaceae</taxon>
        <taxon>Arenivirga</taxon>
    </lineage>
</organism>
<dbReference type="PRINTS" id="PR00719">
    <property type="entry name" value="LMWPTPASE"/>
</dbReference>
<evidence type="ECO:0000256" key="4">
    <source>
        <dbReference type="PIRSR" id="PIRSR617867-1"/>
    </source>
</evidence>
<dbReference type="GO" id="GO:0004725">
    <property type="term" value="F:protein tyrosine phosphatase activity"/>
    <property type="evidence" value="ECO:0007669"/>
    <property type="project" value="InterPro"/>
</dbReference>
<keyword evidence="7" id="KW-1185">Reference proteome</keyword>
<dbReference type="SMART" id="SM00226">
    <property type="entry name" value="LMWPc"/>
    <property type="match status" value="1"/>
</dbReference>
<evidence type="ECO:0000259" key="5">
    <source>
        <dbReference type="SMART" id="SM00226"/>
    </source>
</evidence>
<dbReference type="Proteomes" id="UP001157160">
    <property type="component" value="Unassembled WGS sequence"/>
</dbReference>
<sequence length="215" mass="23045">MSIAGSAAAPIVPDPFRILVVCTGNICRSAQGEQLLRARIPVELQGVFEIRSAGTGALVGAPMPEEAAALSRHYGGSPDAHRGQDITAELVRESDLVLAMAAEHRSGAVQLAPRASRYGFMFTEFGALLDDLSNNLPEPLLDEALPQHPLTTRLRALVRMAAGRRGFLPAEDAEPKDIVDPYRRSQQVYDESAAQVSAGVDRILNAVVRIAGQVR</sequence>
<dbReference type="PANTHER" id="PTHR11717:SF31">
    <property type="entry name" value="LOW MOLECULAR WEIGHT PROTEIN-TYROSINE-PHOSPHATASE ETP-RELATED"/>
    <property type="match status" value="1"/>
</dbReference>
<keyword evidence="3" id="KW-0904">Protein phosphatase</keyword>
<feature type="domain" description="Phosphotyrosine protein phosphatase I" evidence="5">
    <location>
        <begin position="16"/>
        <end position="206"/>
    </location>
</feature>
<keyword evidence="2" id="KW-0378">Hydrolase</keyword>
<dbReference type="InterPro" id="IPR023485">
    <property type="entry name" value="Ptyr_pPase"/>
</dbReference>
<name>A0AA37UFK1_9MICO</name>
<comment type="caution">
    <text evidence="6">The sequence shown here is derived from an EMBL/GenBank/DDBJ whole genome shotgun (WGS) entry which is preliminary data.</text>
</comment>
<evidence type="ECO:0000313" key="6">
    <source>
        <dbReference type="EMBL" id="GMA28069.1"/>
    </source>
</evidence>
<evidence type="ECO:0000256" key="3">
    <source>
        <dbReference type="ARBA" id="ARBA00022912"/>
    </source>
</evidence>
<dbReference type="Pfam" id="PF01451">
    <property type="entry name" value="LMWPc"/>
    <property type="match status" value="1"/>
</dbReference>
<dbReference type="EMBL" id="BSUL01000001">
    <property type="protein sequence ID" value="GMA28069.1"/>
    <property type="molecule type" value="Genomic_DNA"/>
</dbReference>
<dbReference type="InterPro" id="IPR050438">
    <property type="entry name" value="LMW_PTPase"/>
</dbReference>